<dbReference type="InterPro" id="IPR008792">
    <property type="entry name" value="PQQD"/>
</dbReference>
<accession>A0A451AS46</accession>
<gene>
    <name evidence="1" type="ORF">BECKUNK1418G_GA0071005_100822</name>
    <name evidence="2" type="ORF">BECKUNK1418H_GA0071006_100633</name>
</gene>
<name>A0A451AS46_9GAMM</name>
<evidence type="ECO:0000313" key="1">
    <source>
        <dbReference type="EMBL" id="VFK59655.1"/>
    </source>
</evidence>
<dbReference type="Pfam" id="PF05402">
    <property type="entry name" value="PqqD"/>
    <property type="match status" value="1"/>
</dbReference>
<dbReference type="EMBL" id="CAADFZ010000008">
    <property type="protein sequence ID" value="VFK59655.1"/>
    <property type="molecule type" value="Genomic_DNA"/>
</dbReference>
<dbReference type="InterPro" id="IPR041881">
    <property type="entry name" value="PqqD_sf"/>
</dbReference>
<sequence length="95" mass="10714">MSQFSLARKVSIAPDVLAQDLVEESVLLDLRSEQYFALDDIGTRMWQLLMEKGSIQATMDTLLAEYDVAPERLRQDMENLMEGLLTHGLIEIGDA</sequence>
<reference evidence="2" key="1">
    <citation type="submission" date="2019-02" db="EMBL/GenBank/DDBJ databases">
        <authorList>
            <person name="Gruber-Vodicka R. H."/>
            <person name="Seah K. B. B."/>
        </authorList>
    </citation>
    <scope>NUCLEOTIDE SEQUENCE</scope>
    <source>
        <strain evidence="2">BECK_BY19</strain>
        <strain evidence="1">BECK_BY8</strain>
    </source>
</reference>
<dbReference type="AlphaFoldDB" id="A0A451AS46"/>
<proteinExistence type="predicted"/>
<organism evidence="2">
    <name type="scientific">Candidatus Kentrum sp. UNK</name>
    <dbReference type="NCBI Taxonomy" id="2126344"/>
    <lineage>
        <taxon>Bacteria</taxon>
        <taxon>Pseudomonadati</taxon>
        <taxon>Pseudomonadota</taxon>
        <taxon>Gammaproteobacteria</taxon>
        <taxon>Candidatus Kentrum</taxon>
    </lineage>
</organism>
<protein>
    <submittedName>
        <fullName evidence="2">Coenzyme PQQ synthesis protein D (PqqD)</fullName>
    </submittedName>
</protein>
<evidence type="ECO:0000313" key="2">
    <source>
        <dbReference type="EMBL" id="VFK68807.1"/>
    </source>
</evidence>
<dbReference type="Gene3D" id="1.10.10.1150">
    <property type="entry name" value="Coenzyme PQQ synthesis protein D (PqqD)"/>
    <property type="match status" value="1"/>
</dbReference>
<dbReference type="EMBL" id="CAADGD010000006">
    <property type="protein sequence ID" value="VFK68807.1"/>
    <property type="molecule type" value="Genomic_DNA"/>
</dbReference>